<dbReference type="EMBL" id="NIZW01000013">
    <property type="protein sequence ID" value="PHQ33987.1"/>
    <property type="molecule type" value="Genomic_DNA"/>
</dbReference>
<proteinExistence type="predicted"/>
<evidence type="ECO:0000259" key="2">
    <source>
        <dbReference type="PROSITE" id="PS51746"/>
    </source>
</evidence>
<comment type="caution">
    <text evidence="3">The sequence shown here is derived from an EMBL/GenBank/DDBJ whole genome shotgun (WGS) entry which is preliminary data.</text>
</comment>
<evidence type="ECO:0000256" key="1">
    <source>
        <dbReference type="SAM" id="MobiDB-lite"/>
    </source>
</evidence>
<dbReference type="PANTHER" id="PTHR13832:SF860">
    <property type="entry name" value="PROTEIN PHOSPHATASE PHPP"/>
    <property type="match status" value="1"/>
</dbReference>
<dbReference type="GO" id="GO:0004722">
    <property type="term" value="F:protein serine/threonine phosphatase activity"/>
    <property type="evidence" value="ECO:0007669"/>
    <property type="project" value="InterPro"/>
</dbReference>
<keyword evidence="4" id="KW-1185">Reference proteome</keyword>
<evidence type="ECO:0000313" key="3">
    <source>
        <dbReference type="EMBL" id="PHQ33987.1"/>
    </source>
</evidence>
<gene>
    <name evidence="3" type="ORF">CEE69_16915</name>
</gene>
<organism evidence="3 4">
    <name type="scientific">Rhodopirellula bahusiensis</name>
    <dbReference type="NCBI Taxonomy" id="2014065"/>
    <lineage>
        <taxon>Bacteria</taxon>
        <taxon>Pseudomonadati</taxon>
        <taxon>Planctomycetota</taxon>
        <taxon>Planctomycetia</taxon>
        <taxon>Pirellulales</taxon>
        <taxon>Pirellulaceae</taxon>
        <taxon>Rhodopirellula</taxon>
    </lineage>
</organism>
<dbReference type="GeneID" id="90609736"/>
<reference evidence="3 4" key="1">
    <citation type="submission" date="2017-06" db="EMBL/GenBank/DDBJ databases">
        <title>Description of Rhodopirellula bahusiensis sp. nov.</title>
        <authorList>
            <person name="Kizina J."/>
            <person name="Harder J."/>
        </authorList>
    </citation>
    <scope>NUCLEOTIDE SEQUENCE [LARGE SCALE GENOMIC DNA]</scope>
    <source>
        <strain evidence="3 4">SWK21</strain>
    </source>
</reference>
<dbReference type="CDD" id="cd00143">
    <property type="entry name" value="PP2Cc"/>
    <property type="match status" value="1"/>
</dbReference>
<accession>A0A2G1W4L8</accession>
<dbReference type="SMART" id="SM00332">
    <property type="entry name" value="PP2Cc"/>
    <property type="match status" value="1"/>
</dbReference>
<dbReference type="OrthoDB" id="9801841at2"/>
<dbReference type="RefSeq" id="WP_099261831.1">
    <property type="nucleotide sequence ID" value="NZ_NIZW01000013.1"/>
</dbReference>
<evidence type="ECO:0000313" key="4">
    <source>
        <dbReference type="Proteomes" id="UP000225740"/>
    </source>
</evidence>
<dbReference type="AlphaFoldDB" id="A0A2G1W4L8"/>
<dbReference type="InterPro" id="IPR036457">
    <property type="entry name" value="PPM-type-like_dom_sf"/>
</dbReference>
<dbReference type="Pfam" id="PF13672">
    <property type="entry name" value="PP2C_2"/>
    <property type="match status" value="1"/>
</dbReference>
<dbReference type="SMART" id="SM00331">
    <property type="entry name" value="PP2C_SIG"/>
    <property type="match status" value="1"/>
</dbReference>
<dbReference type="SUPFAM" id="SSF81606">
    <property type="entry name" value="PP2C-like"/>
    <property type="match status" value="1"/>
</dbReference>
<protein>
    <submittedName>
        <fullName evidence="3">Protein phosphatase</fullName>
    </submittedName>
</protein>
<name>A0A2G1W4L8_9BACT</name>
<dbReference type="Proteomes" id="UP000225740">
    <property type="component" value="Unassembled WGS sequence"/>
</dbReference>
<dbReference type="PROSITE" id="PS51746">
    <property type="entry name" value="PPM_2"/>
    <property type="match status" value="1"/>
</dbReference>
<sequence>MNTESHIRAAGRTDVGQRRKDNQDQFLIAELRKSMQIHSTSLALDEECMLFGGRSGQLLVVADGMGGHAAGRRASNLAVDHLISQLLNNIHWFLHLDQENDDGFIESLKALLQQTHTKLLAESQDDSEHRGMGTTLTLAYIVWPRMYVVHAGDSRCYLIREGKCEQLTTDHTLAKQLVDAGGMKPEDEAGSRWSNVLWNVLGGNGNNDLIAEVRRVELQKNDTVVLCSDGLTRYIDDATLASTVEQYGDVVEGMADHLVAMANGSGGIDNITVVVSRPDGNGTSGNDGDLPRSVPLVQLDDESDLQPDSAESMSLEELQIFANEDTLPDERTKPKS</sequence>
<dbReference type="InterPro" id="IPR015655">
    <property type="entry name" value="PP2C"/>
</dbReference>
<feature type="region of interest" description="Disordered" evidence="1">
    <location>
        <begin position="277"/>
        <end position="336"/>
    </location>
</feature>
<dbReference type="PANTHER" id="PTHR13832">
    <property type="entry name" value="PROTEIN PHOSPHATASE 2C"/>
    <property type="match status" value="1"/>
</dbReference>
<feature type="domain" description="PPM-type phosphatase" evidence="2">
    <location>
        <begin position="9"/>
        <end position="278"/>
    </location>
</feature>
<dbReference type="InterPro" id="IPR001932">
    <property type="entry name" value="PPM-type_phosphatase-like_dom"/>
</dbReference>
<dbReference type="Gene3D" id="3.60.40.10">
    <property type="entry name" value="PPM-type phosphatase domain"/>
    <property type="match status" value="1"/>
</dbReference>